<accession>A0AAD3TB23</accession>
<evidence type="ECO:0000256" key="1">
    <source>
        <dbReference type="SAM" id="MobiDB-lite"/>
    </source>
</evidence>
<evidence type="ECO:0000313" key="2">
    <source>
        <dbReference type="EMBL" id="GMH26960.1"/>
    </source>
</evidence>
<name>A0AAD3TB23_NEPGR</name>
<feature type="compositionally biased region" description="Basic and acidic residues" evidence="1">
    <location>
        <begin position="87"/>
        <end position="103"/>
    </location>
</feature>
<protein>
    <submittedName>
        <fullName evidence="2">Uncharacterized protein</fullName>
    </submittedName>
</protein>
<feature type="region of interest" description="Disordered" evidence="1">
    <location>
        <begin position="65"/>
        <end position="103"/>
    </location>
</feature>
<reference evidence="2" key="1">
    <citation type="submission" date="2023-05" db="EMBL/GenBank/DDBJ databases">
        <title>Nepenthes gracilis genome sequencing.</title>
        <authorList>
            <person name="Fukushima K."/>
        </authorList>
    </citation>
    <scope>NUCLEOTIDE SEQUENCE</scope>
    <source>
        <strain evidence="2">SING2019-196</strain>
    </source>
</reference>
<gene>
    <name evidence="2" type="ORF">Nepgr_028803</name>
</gene>
<comment type="caution">
    <text evidence="2">The sequence shown here is derived from an EMBL/GenBank/DDBJ whole genome shotgun (WGS) entry which is preliminary data.</text>
</comment>
<organism evidence="2 3">
    <name type="scientific">Nepenthes gracilis</name>
    <name type="common">Slender pitcher plant</name>
    <dbReference type="NCBI Taxonomy" id="150966"/>
    <lineage>
        <taxon>Eukaryota</taxon>
        <taxon>Viridiplantae</taxon>
        <taxon>Streptophyta</taxon>
        <taxon>Embryophyta</taxon>
        <taxon>Tracheophyta</taxon>
        <taxon>Spermatophyta</taxon>
        <taxon>Magnoliopsida</taxon>
        <taxon>eudicotyledons</taxon>
        <taxon>Gunneridae</taxon>
        <taxon>Pentapetalae</taxon>
        <taxon>Caryophyllales</taxon>
        <taxon>Nepenthaceae</taxon>
        <taxon>Nepenthes</taxon>
    </lineage>
</organism>
<dbReference type="Proteomes" id="UP001279734">
    <property type="component" value="Unassembled WGS sequence"/>
</dbReference>
<keyword evidence="3" id="KW-1185">Reference proteome</keyword>
<dbReference type="AlphaFoldDB" id="A0AAD3TB23"/>
<dbReference type="EMBL" id="BSYO01000032">
    <property type="protein sequence ID" value="GMH26960.1"/>
    <property type="molecule type" value="Genomic_DNA"/>
</dbReference>
<proteinExistence type="predicted"/>
<sequence length="103" mass="11570">MRNVFKSTVSDPMDHLLVDCSADPTNSIEAESANFEMETEPKSLAGDEEVEMLCNDLPTELFLTENGRDVDNGPLMNEEQPVKAKQPGKDNHKSTRRSFLEKQ</sequence>
<evidence type="ECO:0000313" key="3">
    <source>
        <dbReference type="Proteomes" id="UP001279734"/>
    </source>
</evidence>